<dbReference type="Pfam" id="PF14200">
    <property type="entry name" value="RicinB_lectin_2"/>
    <property type="match status" value="2"/>
</dbReference>
<dbReference type="InterPro" id="IPR017853">
    <property type="entry name" value="GH"/>
</dbReference>
<dbReference type="PANTHER" id="PTHR42767">
    <property type="entry name" value="ENDO-BETA-1,6-GALACTANASE"/>
    <property type="match status" value="1"/>
</dbReference>
<dbReference type="SUPFAM" id="SSF51445">
    <property type="entry name" value="(Trans)glycosidases"/>
    <property type="match status" value="1"/>
</dbReference>
<keyword evidence="1" id="KW-0732">Signal</keyword>
<dbReference type="Pfam" id="PF00754">
    <property type="entry name" value="F5_F8_type_C"/>
    <property type="match status" value="1"/>
</dbReference>
<keyword evidence="3" id="KW-0378">Hydrolase</keyword>
<evidence type="ECO:0000313" key="3">
    <source>
        <dbReference type="EMBL" id="TCN25019.1"/>
    </source>
</evidence>
<reference evidence="3 4" key="1">
    <citation type="journal article" date="2015" name="Stand. Genomic Sci.">
        <title>Genomic Encyclopedia of Bacterial and Archaeal Type Strains, Phase III: the genomes of soil and plant-associated and newly described type strains.</title>
        <authorList>
            <person name="Whitman W.B."/>
            <person name="Woyke T."/>
            <person name="Klenk H.P."/>
            <person name="Zhou Y."/>
            <person name="Lilburn T.G."/>
            <person name="Beck B.J."/>
            <person name="De Vos P."/>
            <person name="Vandamme P."/>
            <person name="Eisen J.A."/>
            <person name="Garrity G."/>
            <person name="Hugenholtz P."/>
            <person name="Kyrpides N.C."/>
        </authorList>
    </citation>
    <scope>NUCLEOTIDE SEQUENCE [LARGE SCALE GENOMIC DNA]</scope>
    <source>
        <strain evidence="3 4">CV53</strain>
    </source>
</reference>
<dbReference type="SUPFAM" id="SSF49785">
    <property type="entry name" value="Galactose-binding domain-like"/>
    <property type="match status" value="1"/>
</dbReference>
<gene>
    <name evidence="3" type="ORF">EV146_106221</name>
</gene>
<proteinExistence type="predicted"/>
<accession>A0A4R2BGD1</accession>
<name>A0A4R2BGD1_9BACI</name>
<dbReference type="Gene3D" id="3.20.20.80">
    <property type="entry name" value="Glycosidases"/>
    <property type="match status" value="1"/>
</dbReference>
<dbReference type="Proteomes" id="UP000295689">
    <property type="component" value="Unassembled WGS sequence"/>
</dbReference>
<dbReference type="PANTHER" id="PTHR42767:SF1">
    <property type="entry name" value="ENDO-BETA-1,6-GALACTANASE-LIKE DOMAIN-CONTAINING PROTEIN"/>
    <property type="match status" value="1"/>
</dbReference>
<dbReference type="InterPro" id="IPR039514">
    <property type="entry name" value="6GAL-like"/>
</dbReference>
<dbReference type="SUPFAM" id="SSF50370">
    <property type="entry name" value="Ricin B-like lectins"/>
    <property type="match status" value="1"/>
</dbReference>
<keyword evidence="4" id="KW-1185">Reference proteome</keyword>
<dbReference type="SUPFAM" id="SSF51011">
    <property type="entry name" value="Glycosyl hydrolase domain"/>
    <property type="match status" value="1"/>
</dbReference>
<dbReference type="Pfam" id="PF14587">
    <property type="entry name" value="Glyco_hydr_30_2"/>
    <property type="match status" value="1"/>
</dbReference>
<sequence>MLTKEIKQIGKKLLACSSVTALTFSLLAPAATKTYASEGDEVNTAAEKIELDPSYQQAPFDGWGTALVWFGNVTGGWPDKVKNELADALYGEAGLNFNIARYNIGGGDSPETAPYMRLGGAVPGYWNRPAEYGPPGGNTENWKEPENWWNPENPDHWNWEADANQRWWLSAAKERGADTFEAFSNSAPYFMTQSGYVSGNFNPWDDNLKPDQYSNFASYLTTVVDRLQKDMDIEFKTLSPVNEPNTGYWRAKGRQEGSNWSPASQAKITNEVKKQLDEKGLSTVVSAMDETNPGRFRTNWDQYNQTTRDNIGQLNVHTYGTGDRIGARDIAKGSGKRLWMSEVDLSMGGQNHEDIKPGLALSERIQADIQQLEPEAWVLWQAIEDEVNMSPEHENGNWGLIQVDFTGKDFTIYKNKKYYAMGNYSKFIRPGDQIINSNNQNTLAAINKDEKSLVVVYTNSSSEEKTVNFDLSGFETVKETSAATPYVTSSSDNLKKKEEIKVAGQQLSAVVQPQSITTFVVNGISGVSKDSSFLNSRDNYKMTNLNSGKVLDVAQNGKSIVQKTYDRDKAGQQWSIQKVTDGNSSKEHYKIVDQESGQVIGVENGGAVLQKDENSASQKWMVSTYGNQEYTLINVQNGQLLEVGGSSTKEDASVGVWHPNAGKNQVWKFAKAGIAAIEPAHVVDTKKKRAPEMPEEVTAIYGDGERVEKPVKWNPIDPEEYERETTFKVTGTVEGTAIEAVATVTVSKVESVESVKVKTVPGKAPAMPQFVPAQLETGSQGNVRVEWDPIEPALYESLGKFTVKGSIPYSPVKVFAQVQVTEPALQNIALNPPNSGQEFPKASASFTGMYDKASNVNDGDISSIRWTNWDPNSWRAEDWVALDFGEEDTISKLDFHFYDDGGGTRPAASLHLEYWDGVQWKKIEGTQLDVQAKKEVTLSFEPIKTSKIRAVMKAMEGACIAISEIKVWGKGDVTKAVPSIGADASLESILINGKPIRGFKSDQFSYQVKAKGNPSDAPSVSAITTDLFASYQVEHISGKPESAAITVKSEDGTKTETYTILFEEKGRE</sequence>
<dbReference type="InterPro" id="IPR000421">
    <property type="entry name" value="FA58C"/>
</dbReference>
<feature type="signal peptide" evidence="1">
    <location>
        <begin position="1"/>
        <end position="30"/>
    </location>
</feature>
<dbReference type="InterPro" id="IPR000772">
    <property type="entry name" value="Ricin_B_lectin"/>
</dbReference>
<dbReference type="Pfam" id="PF07532">
    <property type="entry name" value="Big_4"/>
    <property type="match status" value="2"/>
</dbReference>
<feature type="chain" id="PRO_5038981478" evidence="1">
    <location>
        <begin position="31"/>
        <end position="1068"/>
    </location>
</feature>
<dbReference type="EMBL" id="SLVV01000006">
    <property type="protein sequence ID" value="TCN25019.1"/>
    <property type="molecule type" value="Genomic_DNA"/>
</dbReference>
<dbReference type="InterPro" id="IPR008979">
    <property type="entry name" value="Galactose-bd-like_sf"/>
</dbReference>
<dbReference type="InterPro" id="IPR011081">
    <property type="entry name" value="Big_4"/>
</dbReference>
<dbReference type="AlphaFoldDB" id="A0A4R2BGD1"/>
<dbReference type="InterPro" id="IPR039743">
    <property type="entry name" value="6GAL/EXGAL"/>
</dbReference>
<protein>
    <submittedName>
        <fullName evidence="3">O-glycosyl hydrolase</fullName>
    </submittedName>
</protein>
<dbReference type="GO" id="GO:0004553">
    <property type="term" value="F:hydrolase activity, hydrolyzing O-glycosyl compounds"/>
    <property type="evidence" value="ECO:0007669"/>
    <property type="project" value="InterPro"/>
</dbReference>
<dbReference type="Gene3D" id="2.60.120.260">
    <property type="entry name" value="Galactose-binding domain-like"/>
    <property type="match status" value="1"/>
</dbReference>
<evidence type="ECO:0000259" key="2">
    <source>
        <dbReference type="SMART" id="SM00458"/>
    </source>
</evidence>
<comment type="caution">
    <text evidence="3">The sequence shown here is derived from an EMBL/GenBank/DDBJ whole genome shotgun (WGS) entry which is preliminary data.</text>
</comment>
<evidence type="ECO:0000313" key="4">
    <source>
        <dbReference type="Proteomes" id="UP000295689"/>
    </source>
</evidence>
<dbReference type="PROSITE" id="PS50231">
    <property type="entry name" value="RICIN_B_LECTIN"/>
    <property type="match status" value="1"/>
</dbReference>
<dbReference type="Gene3D" id="2.80.10.50">
    <property type="match status" value="2"/>
</dbReference>
<feature type="domain" description="Ricin B lectin" evidence="2">
    <location>
        <begin position="539"/>
        <end position="670"/>
    </location>
</feature>
<evidence type="ECO:0000256" key="1">
    <source>
        <dbReference type="SAM" id="SignalP"/>
    </source>
</evidence>
<dbReference type="InterPro" id="IPR035992">
    <property type="entry name" value="Ricin_B-like_lectins"/>
</dbReference>
<organism evidence="3 4">
    <name type="scientific">Mesobacillus foraminis</name>
    <dbReference type="NCBI Taxonomy" id="279826"/>
    <lineage>
        <taxon>Bacteria</taxon>
        <taxon>Bacillati</taxon>
        <taxon>Bacillota</taxon>
        <taxon>Bacilli</taxon>
        <taxon>Bacillales</taxon>
        <taxon>Bacillaceae</taxon>
        <taxon>Mesobacillus</taxon>
    </lineage>
</organism>
<dbReference type="CDD" id="cd00161">
    <property type="entry name" value="beta-trefoil_Ricin-like"/>
    <property type="match status" value="1"/>
</dbReference>
<dbReference type="SMART" id="SM00458">
    <property type="entry name" value="RICIN"/>
    <property type="match status" value="1"/>
</dbReference>
<dbReference type="RefSeq" id="WP_132006368.1">
    <property type="nucleotide sequence ID" value="NZ_JABUHM010000004.1"/>
</dbReference>